<evidence type="ECO:0000313" key="3">
    <source>
        <dbReference type="Proteomes" id="UP000732619"/>
    </source>
</evidence>
<dbReference type="EMBL" id="SUTG01000081">
    <property type="protein sequence ID" value="MBE6513370.1"/>
    <property type="molecule type" value="Genomic_DNA"/>
</dbReference>
<organism evidence="2 3">
    <name type="scientific">Methanobrevibacter olleyae</name>
    <dbReference type="NCBI Taxonomy" id="294671"/>
    <lineage>
        <taxon>Archaea</taxon>
        <taxon>Methanobacteriati</taxon>
        <taxon>Methanobacteriota</taxon>
        <taxon>Methanomada group</taxon>
        <taxon>Methanobacteria</taxon>
        <taxon>Methanobacteriales</taxon>
        <taxon>Methanobacteriaceae</taxon>
        <taxon>Methanobrevibacter</taxon>
    </lineage>
</organism>
<dbReference type="Gene3D" id="3.10.450.50">
    <property type="match status" value="1"/>
</dbReference>
<evidence type="ECO:0000259" key="1">
    <source>
        <dbReference type="Pfam" id="PF14534"/>
    </source>
</evidence>
<dbReference type="Proteomes" id="UP000732619">
    <property type="component" value="Unassembled WGS sequence"/>
</dbReference>
<protein>
    <submittedName>
        <fullName evidence="2">Nuclear transport factor 2 family protein</fullName>
    </submittedName>
</protein>
<sequence length="66" mass="7783">MSDVSLINHSEFDSIQMEVLHKFEEFQQAMIDKDAKMLNSIMDEDYTLIHMSGKIQTKQEYIEDIV</sequence>
<gene>
    <name evidence="2" type="ORF">E7Z75_09590</name>
</gene>
<dbReference type="Pfam" id="PF14534">
    <property type="entry name" value="DUF4440"/>
    <property type="match status" value="1"/>
</dbReference>
<feature type="domain" description="DUF4440" evidence="1">
    <location>
        <begin position="21"/>
        <end position="65"/>
    </location>
</feature>
<proteinExistence type="predicted"/>
<evidence type="ECO:0000313" key="2">
    <source>
        <dbReference type="EMBL" id="MBE6513370.1"/>
    </source>
</evidence>
<feature type="non-terminal residue" evidence="2">
    <location>
        <position position="66"/>
    </location>
</feature>
<accession>A0A8T3VTL1</accession>
<dbReference type="InterPro" id="IPR027843">
    <property type="entry name" value="DUF4440"/>
</dbReference>
<name>A0A8T3VTL1_METOL</name>
<reference evidence="2" key="1">
    <citation type="submission" date="2019-04" db="EMBL/GenBank/DDBJ databases">
        <title>Evolution of Biomass-Degrading Anaerobic Consortia Revealed by Metagenomics.</title>
        <authorList>
            <person name="Peng X."/>
        </authorList>
    </citation>
    <scope>NUCLEOTIDE SEQUENCE</scope>
    <source>
        <strain evidence="2">SIG14</strain>
    </source>
</reference>
<dbReference type="SUPFAM" id="SSF54427">
    <property type="entry name" value="NTF2-like"/>
    <property type="match status" value="1"/>
</dbReference>
<dbReference type="AlphaFoldDB" id="A0A8T3VTL1"/>
<dbReference type="InterPro" id="IPR032710">
    <property type="entry name" value="NTF2-like_dom_sf"/>
</dbReference>
<comment type="caution">
    <text evidence="2">The sequence shown here is derived from an EMBL/GenBank/DDBJ whole genome shotgun (WGS) entry which is preliminary data.</text>
</comment>